<protein>
    <submittedName>
        <fullName evidence="2">Uncharacterized protein</fullName>
    </submittedName>
</protein>
<reference evidence="2 3" key="1">
    <citation type="journal article" date="2017" name="Nature">
        <title>The Apostasia genome and the evolution of orchids.</title>
        <authorList>
            <person name="Zhang G.Q."/>
            <person name="Liu K.W."/>
            <person name="Li Z."/>
            <person name="Lohaus R."/>
            <person name="Hsiao Y.Y."/>
            <person name="Niu S.C."/>
            <person name="Wang J.Y."/>
            <person name="Lin Y.C."/>
            <person name="Xu Q."/>
            <person name="Chen L.J."/>
            <person name="Yoshida K."/>
            <person name="Fujiwara S."/>
            <person name="Wang Z.W."/>
            <person name="Zhang Y.Q."/>
            <person name="Mitsuda N."/>
            <person name="Wang M."/>
            <person name="Liu G.H."/>
            <person name="Pecoraro L."/>
            <person name="Huang H.X."/>
            <person name="Xiao X.J."/>
            <person name="Lin M."/>
            <person name="Wu X.Y."/>
            <person name="Wu W.L."/>
            <person name="Chen Y.Y."/>
            <person name="Chang S.B."/>
            <person name="Sakamoto S."/>
            <person name="Ohme-Takagi M."/>
            <person name="Yagi M."/>
            <person name="Zeng S.J."/>
            <person name="Shen C.Y."/>
            <person name="Yeh C.M."/>
            <person name="Luo Y.B."/>
            <person name="Tsai W.C."/>
            <person name="Van de Peer Y."/>
            <person name="Liu Z.J."/>
        </authorList>
    </citation>
    <scope>NUCLEOTIDE SEQUENCE [LARGE SCALE GENOMIC DNA]</scope>
    <source>
        <strain evidence="3">cv. Shenzhen</strain>
        <tissue evidence="2">Stem</tissue>
    </source>
</reference>
<feature type="region of interest" description="Disordered" evidence="1">
    <location>
        <begin position="46"/>
        <end position="131"/>
    </location>
</feature>
<evidence type="ECO:0000313" key="3">
    <source>
        <dbReference type="Proteomes" id="UP000236161"/>
    </source>
</evidence>
<dbReference type="EMBL" id="KZ451951">
    <property type="protein sequence ID" value="PKA58552.1"/>
    <property type="molecule type" value="Genomic_DNA"/>
</dbReference>
<gene>
    <name evidence="2" type="ORF">AXF42_Ash008839</name>
</gene>
<evidence type="ECO:0000256" key="1">
    <source>
        <dbReference type="SAM" id="MobiDB-lite"/>
    </source>
</evidence>
<organism evidence="2 3">
    <name type="scientific">Apostasia shenzhenica</name>
    <dbReference type="NCBI Taxonomy" id="1088818"/>
    <lineage>
        <taxon>Eukaryota</taxon>
        <taxon>Viridiplantae</taxon>
        <taxon>Streptophyta</taxon>
        <taxon>Embryophyta</taxon>
        <taxon>Tracheophyta</taxon>
        <taxon>Spermatophyta</taxon>
        <taxon>Magnoliopsida</taxon>
        <taxon>Liliopsida</taxon>
        <taxon>Asparagales</taxon>
        <taxon>Orchidaceae</taxon>
        <taxon>Apostasioideae</taxon>
        <taxon>Apostasia</taxon>
    </lineage>
</organism>
<evidence type="ECO:0000313" key="2">
    <source>
        <dbReference type="EMBL" id="PKA58552.1"/>
    </source>
</evidence>
<sequence>MFTTAQARPGSRRGRALSRGFRSATIITAATTTMATTLAEVTSHHFNAGDEGPIRHVSHEPGPGYAPPPPSSSHHRHRRDDGDDGEDALRTHRFTGGYEGPESFDPRPPGVHHASHESGNEPWRPTSDGPISHVLRSRIRIRSSSAVRRCDGRSTSIRR</sequence>
<accession>A0A2I0ASM8</accession>
<name>A0A2I0ASM8_9ASPA</name>
<dbReference type="AlphaFoldDB" id="A0A2I0ASM8"/>
<dbReference type="Proteomes" id="UP000236161">
    <property type="component" value="Unassembled WGS sequence"/>
</dbReference>
<proteinExistence type="predicted"/>
<keyword evidence="3" id="KW-1185">Reference proteome</keyword>